<dbReference type="PANTHER" id="PTHR33375">
    <property type="entry name" value="CHROMOSOME-PARTITIONING PROTEIN PARB-RELATED"/>
    <property type="match status" value="1"/>
</dbReference>
<dbReference type="AlphaFoldDB" id="A9CUP3"/>
<evidence type="ECO:0000256" key="2">
    <source>
        <dbReference type="ARBA" id="ARBA00022829"/>
    </source>
</evidence>
<dbReference type="InterPro" id="IPR057240">
    <property type="entry name" value="ParB_dimer_C"/>
</dbReference>
<dbReference type="GO" id="GO:0007059">
    <property type="term" value="P:chromosome segregation"/>
    <property type="evidence" value="ECO:0007669"/>
    <property type="project" value="UniProtKB-KW"/>
</dbReference>
<dbReference type="Pfam" id="PF02195">
    <property type="entry name" value="ParB_N"/>
    <property type="match status" value="1"/>
</dbReference>
<dbReference type="GO" id="GO:0045881">
    <property type="term" value="P:positive regulation of sporulation resulting in formation of a cellular spore"/>
    <property type="evidence" value="ECO:0007669"/>
    <property type="project" value="TreeGrafter"/>
</dbReference>
<keyword evidence="3" id="KW-0238">DNA-binding</keyword>
<dbReference type="FunFam" id="3.90.1530.30:FF:000001">
    <property type="entry name" value="Chromosome partitioning protein ParB"/>
    <property type="match status" value="1"/>
</dbReference>
<proteinExistence type="inferred from homology"/>
<dbReference type="Pfam" id="PF23552">
    <property type="entry name" value="ParB_C"/>
    <property type="match status" value="1"/>
</dbReference>
<evidence type="ECO:0000313" key="8">
    <source>
        <dbReference type="Proteomes" id="UP000004291"/>
    </source>
</evidence>
<dbReference type="STRING" id="411684.HPDFL43_18662"/>
<dbReference type="SMART" id="SM00470">
    <property type="entry name" value="ParB"/>
    <property type="match status" value="1"/>
</dbReference>
<protein>
    <submittedName>
        <fullName evidence="7">ParB-like partition protein</fullName>
    </submittedName>
</protein>
<evidence type="ECO:0000256" key="3">
    <source>
        <dbReference type="ARBA" id="ARBA00023125"/>
    </source>
</evidence>
<dbReference type="InterPro" id="IPR003115">
    <property type="entry name" value="ParB_N"/>
</dbReference>
<dbReference type="NCBIfam" id="TIGR00180">
    <property type="entry name" value="parB_part"/>
    <property type="match status" value="1"/>
</dbReference>
<sequence length="298" mass="32543">MAEDVSKKRLGRGLAALIGEIDQPVSPQAKPSVSADRMVPIEHVTRNPRNPRRNFAPSDLEDLSRSIRQHGVVQPVVVRTAAEGRYEIIAGERRWRASQMAGLVEIPVIVRDVDDKTALEIAIVENVQRADLNPLEEAQGYEQLIAQYGYTQNDLGEVIGKSRSHVANSLRLLKLPEDVRTMLSDGVLSAGHARAIVSTSNPAALAKLIVDGGLSVRDAERMAQKDSEEAAQTGGLETKSARQPDNKDADTVALEKSLTDVLGLKVQLAHKGQGGQLRIDYKTLEQLDELCRLLGDNR</sequence>
<evidence type="ECO:0000313" key="7">
    <source>
        <dbReference type="EMBL" id="EDQ35245.1"/>
    </source>
</evidence>
<comment type="function">
    <text evidence="4">Involved in chromosome partition. Localize to both poles of the predivisional cell following completion of DNA replication. Binds to the DNA origin of replication.</text>
</comment>
<dbReference type="eggNOG" id="COG1475">
    <property type="taxonomic scope" value="Bacteria"/>
</dbReference>
<keyword evidence="2" id="KW-0159">Chromosome partition</keyword>
<reference evidence="7 8" key="2">
    <citation type="submission" date="2012-06" db="EMBL/GenBank/DDBJ databases">
        <authorList>
            <person name="Fiebig A."/>
        </authorList>
    </citation>
    <scope>NUCLEOTIDE SEQUENCE [LARGE SCALE GENOMIC DNA]</scope>
    <source>
        <strain evidence="7 8">DFL-43</strain>
    </source>
</reference>
<dbReference type="Gene3D" id="1.10.10.2830">
    <property type="match status" value="1"/>
</dbReference>
<reference evidence="7 8" key="1">
    <citation type="submission" date="2007-10" db="EMBL/GenBank/DDBJ databases">
        <authorList>
            <person name="Wagner-Dobler I."/>
            <person name="Ferriera S."/>
            <person name="Johnson J."/>
            <person name="Kravitz S."/>
            <person name="Beeson K."/>
            <person name="Sutton G."/>
            <person name="Rogers Y.-H."/>
            <person name="Friedman R."/>
            <person name="Frazier M."/>
            <person name="Venter J.C."/>
        </authorList>
    </citation>
    <scope>NUCLEOTIDE SEQUENCE [LARGE SCALE GENOMIC DNA]</scope>
    <source>
        <strain evidence="7 8">DFL-43</strain>
    </source>
</reference>
<dbReference type="PANTHER" id="PTHR33375:SF1">
    <property type="entry name" value="CHROMOSOME-PARTITIONING PROTEIN PARB-RELATED"/>
    <property type="match status" value="1"/>
</dbReference>
<dbReference type="FunFam" id="1.10.10.2830:FF:000001">
    <property type="entry name" value="Chromosome partitioning protein ParB"/>
    <property type="match status" value="1"/>
</dbReference>
<evidence type="ECO:0000259" key="6">
    <source>
        <dbReference type="SMART" id="SM00470"/>
    </source>
</evidence>
<dbReference type="InterPro" id="IPR041468">
    <property type="entry name" value="HTH_ParB/Spo0J"/>
</dbReference>
<evidence type="ECO:0000256" key="1">
    <source>
        <dbReference type="ARBA" id="ARBA00006295"/>
    </source>
</evidence>
<name>A9CUP3_HOEPD</name>
<dbReference type="OrthoDB" id="9802051at2"/>
<dbReference type="RefSeq" id="WP_007199476.1">
    <property type="nucleotide sequence ID" value="NZ_CM002917.1"/>
</dbReference>
<comment type="caution">
    <text evidence="7">The sequence shown here is derived from an EMBL/GenBank/DDBJ whole genome shotgun (WGS) entry which is preliminary data.</text>
</comment>
<dbReference type="InterPro" id="IPR004437">
    <property type="entry name" value="ParB/RepB/Spo0J"/>
</dbReference>
<dbReference type="GO" id="GO:0003677">
    <property type="term" value="F:DNA binding"/>
    <property type="evidence" value="ECO:0007669"/>
    <property type="project" value="UniProtKB-KW"/>
</dbReference>
<dbReference type="CDD" id="cd16393">
    <property type="entry name" value="SPO0J_N"/>
    <property type="match status" value="1"/>
</dbReference>
<dbReference type="Pfam" id="PF17762">
    <property type="entry name" value="HTH_ParB"/>
    <property type="match status" value="1"/>
</dbReference>
<gene>
    <name evidence="7" type="ORF">HPDFL43_18662</name>
</gene>
<dbReference type="InterPro" id="IPR036086">
    <property type="entry name" value="ParB/Sulfiredoxin_sf"/>
</dbReference>
<evidence type="ECO:0000256" key="4">
    <source>
        <dbReference type="ARBA" id="ARBA00025472"/>
    </source>
</evidence>
<keyword evidence="8" id="KW-1185">Reference proteome</keyword>
<dbReference type="EMBL" id="ABIA03000005">
    <property type="protein sequence ID" value="EDQ35245.1"/>
    <property type="molecule type" value="Genomic_DNA"/>
</dbReference>
<feature type="domain" description="ParB-like N-terminal" evidence="6">
    <location>
        <begin position="37"/>
        <end position="127"/>
    </location>
</feature>
<dbReference type="GO" id="GO:0005694">
    <property type="term" value="C:chromosome"/>
    <property type="evidence" value="ECO:0007669"/>
    <property type="project" value="TreeGrafter"/>
</dbReference>
<dbReference type="Proteomes" id="UP000004291">
    <property type="component" value="Chromosome"/>
</dbReference>
<dbReference type="HOGENOM" id="CLU_023853_0_0_5"/>
<feature type="compositionally biased region" description="Basic and acidic residues" evidence="5">
    <location>
        <begin position="239"/>
        <end position="248"/>
    </location>
</feature>
<organism evidence="7 8">
    <name type="scientific">Hoeflea phototrophica (strain DSM 17068 / NCIMB 14078 / DFL-43)</name>
    <dbReference type="NCBI Taxonomy" id="411684"/>
    <lineage>
        <taxon>Bacteria</taxon>
        <taxon>Pseudomonadati</taxon>
        <taxon>Pseudomonadota</taxon>
        <taxon>Alphaproteobacteria</taxon>
        <taxon>Hyphomicrobiales</taxon>
        <taxon>Rhizobiaceae</taxon>
        <taxon>Hoeflea</taxon>
    </lineage>
</organism>
<dbReference type="InterPro" id="IPR050336">
    <property type="entry name" value="Chromosome_partition/occlusion"/>
</dbReference>
<feature type="region of interest" description="Disordered" evidence="5">
    <location>
        <begin position="225"/>
        <end position="248"/>
    </location>
</feature>
<dbReference type="SUPFAM" id="SSF110849">
    <property type="entry name" value="ParB/Sulfiredoxin"/>
    <property type="match status" value="1"/>
</dbReference>
<evidence type="ECO:0000256" key="5">
    <source>
        <dbReference type="SAM" id="MobiDB-lite"/>
    </source>
</evidence>
<comment type="similarity">
    <text evidence="1">Belongs to the ParB family.</text>
</comment>
<accession>A9CUP3</accession>
<dbReference type="Gene3D" id="3.90.1530.30">
    <property type="match status" value="1"/>
</dbReference>